<sequence length="287" mass="33927">MYQKMDEDRKLEFNFTAQDVIDQGRTKREYIEEIMEWLPVSGDKLVPAVLDEQVILLFLLSCKNDVEFTKKTILAFYRCKKAAPEIHDQRDLNRPDIKLALNTIHMSSIPVRTDDNCAIHYFKLHDPNYHNFDLYAIMKISYMLLDVTLKNNPPDGLVVVIDMKGLGLLHMTKLKIGAIKKYFHFLQEGFPMQLRVIYVINAVYFMDKIMSIIRVFMKSELVDMLKIYPADMPNEKLHELIPKKCWPKEYGGDLPSERDLHDITMDQLKDRQTYWRTEELIRKECEK</sequence>
<dbReference type="Gene3D" id="3.40.525.10">
    <property type="entry name" value="CRAL-TRIO lipid binding domain"/>
    <property type="match status" value="1"/>
</dbReference>
<dbReference type="GO" id="GO:1902936">
    <property type="term" value="F:phosphatidylinositol bisphosphate binding"/>
    <property type="evidence" value="ECO:0007669"/>
    <property type="project" value="TreeGrafter"/>
</dbReference>
<keyword evidence="3" id="KW-1185">Reference proteome</keyword>
<name>A0A653DQP0_CALMS</name>
<accession>A0A653DQP0</accession>
<dbReference type="OrthoDB" id="1434354at2759"/>
<dbReference type="InterPro" id="IPR036865">
    <property type="entry name" value="CRAL-TRIO_dom_sf"/>
</dbReference>
<dbReference type="PANTHER" id="PTHR10174">
    <property type="entry name" value="ALPHA-TOCOPHEROL TRANSFER PROTEIN-RELATED"/>
    <property type="match status" value="1"/>
</dbReference>
<dbReference type="CDD" id="cd00170">
    <property type="entry name" value="SEC14"/>
    <property type="match status" value="1"/>
</dbReference>
<feature type="domain" description="CRAL-TRIO" evidence="1">
    <location>
        <begin position="134"/>
        <end position="258"/>
    </location>
</feature>
<dbReference type="PANTHER" id="PTHR10174:SF213">
    <property type="entry name" value="CRAL-TRIO DOMAIN-CONTAINING PROTEIN"/>
    <property type="match status" value="1"/>
</dbReference>
<protein>
    <recommendedName>
        <fullName evidence="1">CRAL-TRIO domain-containing protein</fullName>
    </recommendedName>
</protein>
<dbReference type="InterPro" id="IPR036273">
    <property type="entry name" value="CRAL/TRIO_N_dom_sf"/>
</dbReference>
<evidence type="ECO:0000313" key="2">
    <source>
        <dbReference type="EMBL" id="VEN62118.1"/>
    </source>
</evidence>
<dbReference type="AlphaFoldDB" id="A0A653DQP0"/>
<dbReference type="InterPro" id="IPR001251">
    <property type="entry name" value="CRAL-TRIO_dom"/>
</dbReference>
<evidence type="ECO:0000259" key="1">
    <source>
        <dbReference type="PROSITE" id="PS50191"/>
    </source>
</evidence>
<gene>
    <name evidence="2" type="ORF">CALMAC_LOCUS19315</name>
</gene>
<organism evidence="2 3">
    <name type="scientific">Callosobruchus maculatus</name>
    <name type="common">Southern cowpea weevil</name>
    <name type="synonym">Pulse bruchid</name>
    <dbReference type="NCBI Taxonomy" id="64391"/>
    <lineage>
        <taxon>Eukaryota</taxon>
        <taxon>Metazoa</taxon>
        <taxon>Ecdysozoa</taxon>
        <taxon>Arthropoda</taxon>
        <taxon>Hexapoda</taxon>
        <taxon>Insecta</taxon>
        <taxon>Pterygota</taxon>
        <taxon>Neoptera</taxon>
        <taxon>Endopterygota</taxon>
        <taxon>Coleoptera</taxon>
        <taxon>Polyphaga</taxon>
        <taxon>Cucujiformia</taxon>
        <taxon>Chrysomeloidea</taxon>
        <taxon>Chrysomelidae</taxon>
        <taxon>Bruchinae</taxon>
        <taxon>Bruchini</taxon>
        <taxon>Callosobruchus</taxon>
    </lineage>
</organism>
<dbReference type="SUPFAM" id="SSF46938">
    <property type="entry name" value="CRAL/TRIO N-terminal domain"/>
    <property type="match status" value="1"/>
</dbReference>
<proteinExistence type="predicted"/>
<dbReference type="GO" id="GO:0016020">
    <property type="term" value="C:membrane"/>
    <property type="evidence" value="ECO:0007669"/>
    <property type="project" value="TreeGrafter"/>
</dbReference>
<dbReference type="SUPFAM" id="SSF52087">
    <property type="entry name" value="CRAL/TRIO domain"/>
    <property type="match status" value="1"/>
</dbReference>
<dbReference type="Pfam" id="PF00650">
    <property type="entry name" value="CRAL_TRIO"/>
    <property type="match status" value="1"/>
</dbReference>
<dbReference type="PROSITE" id="PS50191">
    <property type="entry name" value="CRAL_TRIO"/>
    <property type="match status" value="1"/>
</dbReference>
<reference evidence="2 3" key="1">
    <citation type="submission" date="2019-01" db="EMBL/GenBank/DDBJ databases">
        <authorList>
            <person name="Sayadi A."/>
        </authorList>
    </citation>
    <scope>NUCLEOTIDE SEQUENCE [LARGE SCALE GENOMIC DNA]</scope>
</reference>
<dbReference type="Proteomes" id="UP000410492">
    <property type="component" value="Unassembled WGS sequence"/>
</dbReference>
<dbReference type="EMBL" id="CAACVG010013591">
    <property type="protein sequence ID" value="VEN62118.1"/>
    <property type="molecule type" value="Genomic_DNA"/>
</dbReference>
<dbReference type="SMART" id="SM00516">
    <property type="entry name" value="SEC14"/>
    <property type="match status" value="1"/>
</dbReference>
<evidence type="ECO:0000313" key="3">
    <source>
        <dbReference type="Proteomes" id="UP000410492"/>
    </source>
</evidence>